<dbReference type="GeneID" id="89334207"/>
<evidence type="ECO:0000256" key="1">
    <source>
        <dbReference type="ARBA" id="ARBA00010457"/>
    </source>
</evidence>
<gene>
    <name evidence="4" type="ORF">F6I34_07420</name>
</gene>
<dbReference type="InterPro" id="IPR001424">
    <property type="entry name" value="SOD_Cu_Zn_dom"/>
</dbReference>
<dbReference type="AlphaFoldDB" id="A0A0X8FEG1"/>
<dbReference type="PANTHER" id="PTHR10003">
    <property type="entry name" value="SUPEROXIDE DISMUTASE CU-ZN -RELATED"/>
    <property type="match status" value="1"/>
</dbReference>
<evidence type="ECO:0000256" key="2">
    <source>
        <dbReference type="SAM" id="MobiDB-lite"/>
    </source>
</evidence>
<evidence type="ECO:0000313" key="5">
    <source>
        <dbReference type="Proteomes" id="UP000326476"/>
    </source>
</evidence>
<dbReference type="GO" id="GO:0006801">
    <property type="term" value="P:superoxide metabolic process"/>
    <property type="evidence" value="ECO:0007669"/>
    <property type="project" value="InterPro"/>
</dbReference>
<dbReference type="Pfam" id="PF00080">
    <property type="entry name" value="Sod_Cu"/>
    <property type="match status" value="1"/>
</dbReference>
<comment type="caution">
    <text evidence="4">The sequence shown here is derived from an EMBL/GenBank/DDBJ whole genome shotgun (WGS) entry which is preliminary data.</text>
</comment>
<dbReference type="Gene3D" id="2.60.40.200">
    <property type="entry name" value="Superoxide dismutase, copper/zinc binding domain"/>
    <property type="match status" value="1"/>
</dbReference>
<name>A0A0X8FEG1_9LACT</name>
<dbReference type="Proteomes" id="UP000326476">
    <property type="component" value="Unassembled WGS sequence"/>
</dbReference>
<proteinExistence type="inferred from homology"/>
<protein>
    <submittedName>
        <fullName evidence="4">Superoxide dismutase family protein</fullName>
    </submittedName>
</protein>
<reference evidence="5" key="1">
    <citation type="submission" date="2019-09" db="EMBL/GenBank/DDBJ databases">
        <title>Draft genome sequence assemblies of isolates from the urinary tract.</title>
        <authorList>
            <person name="Mores C.R."/>
            <person name="Putonti C."/>
            <person name="Wolfe A.J."/>
        </authorList>
    </citation>
    <scope>NUCLEOTIDE SEQUENCE [LARGE SCALE GENOMIC DNA]</scope>
    <source>
        <strain evidence="5">UMB8614</strain>
    </source>
</reference>
<accession>A0A0X8FEG1</accession>
<evidence type="ECO:0000313" key="4">
    <source>
        <dbReference type="EMBL" id="KAA9239009.1"/>
    </source>
</evidence>
<dbReference type="InterPro" id="IPR024134">
    <property type="entry name" value="SOD_Cu/Zn_/chaperone"/>
</dbReference>
<organism evidence="4 5">
    <name type="scientific">Aerococcus tenax</name>
    <dbReference type="NCBI Taxonomy" id="3078812"/>
    <lineage>
        <taxon>Bacteria</taxon>
        <taxon>Bacillati</taxon>
        <taxon>Bacillota</taxon>
        <taxon>Bacilli</taxon>
        <taxon>Lactobacillales</taxon>
        <taxon>Aerococcaceae</taxon>
        <taxon>Aerococcus</taxon>
    </lineage>
</organism>
<comment type="similarity">
    <text evidence="1">Belongs to the Cu-Zn superoxide dismutase family.</text>
</comment>
<dbReference type="OMA" id="GARYACG"/>
<evidence type="ECO:0000259" key="3">
    <source>
        <dbReference type="Pfam" id="PF00080"/>
    </source>
</evidence>
<dbReference type="InterPro" id="IPR036423">
    <property type="entry name" value="SOD-like_Cu/Zn_dom_sf"/>
</dbReference>
<keyword evidence="5" id="KW-1185">Reference proteome</keyword>
<feature type="region of interest" description="Disordered" evidence="2">
    <location>
        <begin position="64"/>
        <end position="92"/>
    </location>
</feature>
<dbReference type="SUPFAM" id="SSF49329">
    <property type="entry name" value="Cu,Zn superoxide dismutase-like"/>
    <property type="match status" value="1"/>
</dbReference>
<dbReference type="OrthoDB" id="9792957at2"/>
<dbReference type="GO" id="GO:0005507">
    <property type="term" value="F:copper ion binding"/>
    <property type="evidence" value="ECO:0007669"/>
    <property type="project" value="InterPro"/>
</dbReference>
<dbReference type="RefSeq" id="WP_013669735.1">
    <property type="nucleotide sequence ID" value="NZ_CAJHLU010000006.1"/>
</dbReference>
<dbReference type="KEGG" id="aun:AWM73_04480"/>
<feature type="domain" description="Superoxide dismutase copper/zinc binding" evidence="3">
    <location>
        <begin position="18"/>
        <end position="152"/>
    </location>
</feature>
<dbReference type="EMBL" id="VYVN01000020">
    <property type="protein sequence ID" value="KAA9239009.1"/>
    <property type="molecule type" value="Genomic_DNA"/>
</dbReference>
<sequence length="156" mass="16552">MSDEKVVVNMLNQKGEDSGTATFEEGDGKVKVTVDFHGLPEGEFAMHIHEYGAASPEEEFADAKSHFNPTGVDHGKKSENGPHLGDLPNIEVPASGDFKGVYEIEGLSLKEDAKYSLHNEGNGTALIVHTGADDYISQPTGDAGGRQLGGVIFPAK</sequence>